<feature type="transmembrane region" description="Helical" evidence="8">
    <location>
        <begin position="145"/>
        <end position="167"/>
    </location>
</feature>
<gene>
    <name evidence="9" type="ORF">FQV27_00245</name>
</gene>
<feature type="transmembrane region" description="Helical" evidence="8">
    <location>
        <begin position="220"/>
        <end position="243"/>
    </location>
</feature>
<dbReference type="SUPFAM" id="SSF81345">
    <property type="entry name" value="ABC transporter involved in vitamin B12 uptake, BtuC"/>
    <property type="match status" value="1"/>
</dbReference>
<evidence type="ECO:0000313" key="9">
    <source>
        <dbReference type="EMBL" id="TXB70354.1"/>
    </source>
</evidence>
<dbReference type="GO" id="GO:0022857">
    <property type="term" value="F:transmembrane transporter activity"/>
    <property type="evidence" value="ECO:0007669"/>
    <property type="project" value="InterPro"/>
</dbReference>
<dbReference type="RefSeq" id="WP_147095592.1">
    <property type="nucleotide sequence ID" value="NZ_JBHUFH010000002.1"/>
</dbReference>
<keyword evidence="7 8" id="KW-0472">Membrane</keyword>
<dbReference type="Pfam" id="PF01032">
    <property type="entry name" value="FecCD"/>
    <property type="match status" value="1"/>
</dbReference>
<accession>A0A5C6S7M6</accession>
<dbReference type="CDD" id="cd06550">
    <property type="entry name" value="TM_ABC_iron-siderophores_like"/>
    <property type="match status" value="1"/>
</dbReference>
<dbReference type="InterPro" id="IPR000522">
    <property type="entry name" value="ABC_transptr_permease_BtuC"/>
</dbReference>
<evidence type="ECO:0000256" key="2">
    <source>
        <dbReference type="ARBA" id="ARBA00007935"/>
    </source>
</evidence>
<dbReference type="Gene3D" id="1.10.3470.10">
    <property type="entry name" value="ABC transporter involved in vitamin B12 uptake, BtuC"/>
    <property type="match status" value="1"/>
</dbReference>
<dbReference type="Proteomes" id="UP000321562">
    <property type="component" value="Unassembled WGS sequence"/>
</dbReference>
<evidence type="ECO:0000256" key="6">
    <source>
        <dbReference type="ARBA" id="ARBA00022989"/>
    </source>
</evidence>
<dbReference type="AlphaFoldDB" id="A0A5C6S7M6"/>
<evidence type="ECO:0000256" key="3">
    <source>
        <dbReference type="ARBA" id="ARBA00022448"/>
    </source>
</evidence>
<comment type="caution">
    <text evidence="9">The sequence shown here is derived from an EMBL/GenBank/DDBJ whole genome shotgun (WGS) entry which is preliminary data.</text>
</comment>
<feature type="transmembrane region" description="Helical" evidence="8">
    <location>
        <begin position="249"/>
        <end position="268"/>
    </location>
</feature>
<keyword evidence="5 8" id="KW-0812">Transmembrane</keyword>
<dbReference type="InterPro" id="IPR037294">
    <property type="entry name" value="ABC_BtuC-like"/>
</dbReference>
<sequence length="331" mass="33360">MTRPNIILALALCVIAAAVISLHVGLRFYGPAQVVHALFGGADDTDALIIRTLRLPRMAVAITCGAALALSGLLMQTATRNPLAEPGLLGVNAGAALAAVIGVTFFGATGLLAVSAIAALGAVVAVAVVFGISMMGDVRFDPASILLAGVTLAALCGALSQVILLSHETAFETLLFWLAGSFADRDIRLVWIGAPVVLLGIVATIRLAPSLDALRADDDTAAALGVPVLTVRVLSLALAALLAGVSVALAGPVIFIGLIAPHLVTRLLPGATHGWLALACPLAGALLALLADMLARIIVAPAEAPMGTVLALVGVPALVILLRRSGARQAA</sequence>
<dbReference type="GO" id="GO:0033214">
    <property type="term" value="P:siderophore-iron import into cell"/>
    <property type="evidence" value="ECO:0007669"/>
    <property type="project" value="TreeGrafter"/>
</dbReference>
<protein>
    <submittedName>
        <fullName evidence="9">Iron ABC transporter permease</fullName>
    </submittedName>
</protein>
<keyword evidence="4" id="KW-1003">Cell membrane</keyword>
<evidence type="ECO:0000256" key="7">
    <source>
        <dbReference type="ARBA" id="ARBA00023136"/>
    </source>
</evidence>
<feature type="transmembrane region" description="Helical" evidence="8">
    <location>
        <begin position="187"/>
        <end position="208"/>
    </location>
</feature>
<organism evidence="9 10">
    <name type="scientific">Paracoccus aurantiacus</name>
    <dbReference type="NCBI Taxonomy" id="2599412"/>
    <lineage>
        <taxon>Bacteria</taxon>
        <taxon>Pseudomonadati</taxon>
        <taxon>Pseudomonadota</taxon>
        <taxon>Alphaproteobacteria</taxon>
        <taxon>Rhodobacterales</taxon>
        <taxon>Paracoccaceae</taxon>
        <taxon>Paracoccus</taxon>
    </lineage>
</organism>
<comment type="similarity">
    <text evidence="2">Belongs to the binding-protein-dependent transport system permease family. FecCD subfamily.</text>
</comment>
<feature type="transmembrane region" description="Helical" evidence="8">
    <location>
        <begin position="304"/>
        <end position="322"/>
    </location>
</feature>
<feature type="transmembrane region" description="Helical" evidence="8">
    <location>
        <begin position="58"/>
        <end position="75"/>
    </location>
</feature>
<evidence type="ECO:0000256" key="8">
    <source>
        <dbReference type="SAM" id="Phobius"/>
    </source>
</evidence>
<name>A0A5C6S7M6_9RHOB</name>
<reference evidence="9 10" key="1">
    <citation type="submission" date="2019-08" db="EMBL/GenBank/DDBJ databases">
        <authorList>
            <person name="Ye J."/>
        </authorList>
    </citation>
    <scope>NUCLEOTIDE SEQUENCE [LARGE SCALE GENOMIC DNA]</scope>
    <source>
        <strain evidence="9 10">TK008</strain>
    </source>
</reference>
<dbReference type="OrthoDB" id="9811975at2"/>
<evidence type="ECO:0000313" key="10">
    <source>
        <dbReference type="Proteomes" id="UP000321562"/>
    </source>
</evidence>
<dbReference type="GO" id="GO:0005886">
    <property type="term" value="C:plasma membrane"/>
    <property type="evidence" value="ECO:0007669"/>
    <property type="project" value="UniProtKB-SubCell"/>
</dbReference>
<evidence type="ECO:0000256" key="5">
    <source>
        <dbReference type="ARBA" id="ARBA00022692"/>
    </source>
</evidence>
<dbReference type="PANTHER" id="PTHR30472:SF1">
    <property type="entry name" value="FE(3+) DICITRATE TRANSPORT SYSTEM PERMEASE PROTEIN FECC-RELATED"/>
    <property type="match status" value="1"/>
</dbReference>
<dbReference type="EMBL" id="VOPL01000001">
    <property type="protein sequence ID" value="TXB70354.1"/>
    <property type="molecule type" value="Genomic_DNA"/>
</dbReference>
<feature type="transmembrane region" description="Helical" evidence="8">
    <location>
        <begin position="275"/>
        <end position="298"/>
    </location>
</feature>
<dbReference type="PANTHER" id="PTHR30472">
    <property type="entry name" value="FERRIC ENTEROBACTIN TRANSPORT SYSTEM PERMEASE PROTEIN"/>
    <property type="match status" value="1"/>
</dbReference>
<keyword evidence="6 8" id="KW-1133">Transmembrane helix</keyword>
<feature type="transmembrane region" description="Helical" evidence="8">
    <location>
        <begin position="87"/>
        <end position="106"/>
    </location>
</feature>
<feature type="transmembrane region" description="Helical" evidence="8">
    <location>
        <begin position="112"/>
        <end position="133"/>
    </location>
</feature>
<evidence type="ECO:0000256" key="1">
    <source>
        <dbReference type="ARBA" id="ARBA00004651"/>
    </source>
</evidence>
<evidence type="ECO:0000256" key="4">
    <source>
        <dbReference type="ARBA" id="ARBA00022475"/>
    </source>
</evidence>
<keyword evidence="3" id="KW-0813">Transport</keyword>
<comment type="subcellular location">
    <subcellularLocation>
        <location evidence="1">Cell membrane</location>
        <topology evidence="1">Multi-pass membrane protein</topology>
    </subcellularLocation>
</comment>
<proteinExistence type="inferred from homology"/>
<keyword evidence="10" id="KW-1185">Reference proteome</keyword>